<accession>A0A183JQ18</accession>
<dbReference type="AlphaFoldDB" id="A0A183JQ18"/>
<gene>
    <name evidence="1" type="ORF">SCUD_LOCUS4807</name>
</gene>
<organism evidence="3">
    <name type="scientific">Schistosoma curassoni</name>
    <dbReference type="NCBI Taxonomy" id="6186"/>
    <lineage>
        <taxon>Eukaryota</taxon>
        <taxon>Metazoa</taxon>
        <taxon>Spiralia</taxon>
        <taxon>Lophotrochozoa</taxon>
        <taxon>Platyhelminthes</taxon>
        <taxon>Trematoda</taxon>
        <taxon>Digenea</taxon>
        <taxon>Strigeidida</taxon>
        <taxon>Schistosomatoidea</taxon>
        <taxon>Schistosomatidae</taxon>
        <taxon>Schistosoma</taxon>
    </lineage>
</organism>
<evidence type="ECO:0000313" key="2">
    <source>
        <dbReference type="Proteomes" id="UP000279833"/>
    </source>
</evidence>
<evidence type="ECO:0000313" key="1">
    <source>
        <dbReference type="EMBL" id="VDO91025.1"/>
    </source>
</evidence>
<evidence type="ECO:0000313" key="3">
    <source>
        <dbReference type="WBParaSite" id="SCUD_0000480501-mRNA-1"/>
    </source>
</evidence>
<proteinExistence type="predicted"/>
<name>A0A183JQ18_9TREM</name>
<dbReference type="Proteomes" id="UP000279833">
    <property type="component" value="Unassembled WGS sequence"/>
</dbReference>
<protein>
    <submittedName>
        <fullName evidence="3">DUF294_C domain-containing protein</fullName>
    </submittedName>
</protein>
<reference evidence="1 2" key="2">
    <citation type="submission" date="2018-11" db="EMBL/GenBank/DDBJ databases">
        <authorList>
            <consortium name="Pathogen Informatics"/>
        </authorList>
    </citation>
    <scope>NUCLEOTIDE SEQUENCE [LARGE SCALE GENOMIC DNA]</scope>
    <source>
        <strain evidence="1">Dakar</strain>
        <strain evidence="2">Dakar, Senegal</strain>
    </source>
</reference>
<reference evidence="3" key="1">
    <citation type="submission" date="2016-06" db="UniProtKB">
        <authorList>
            <consortium name="WormBaseParasite"/>
        </authorList>
    </citation>
    <scope>IDENTIFICATION</scope>
</reference>
<dbReference type="EMBL" id="UZAK01006832">
    <property type="protein sequence ID" value="VDO91025.1"/>
    <property type="molecule type" value="Genomic_DNA"/>
</dbReference>
<keyword evidence="2" id="KW-1185">Reference proteome</keyword>
<sequence>MLKEEGEAFIGCKSDGSQIIKTSFKSMNKKILMNIIRGLDGPAPLNPQDMKIAQTYLTIDDTLPPIVENSNIIRQISSSKATEPDIKLAESLKSDIELDVKMLHVLFRKILEKEQVPTD</sequence>
<dbReference type="WBParaSite" id="SCUD_0000480501-mRNA-1">
    <property type="protein sequence ID" value="SCUD_0000480501-mRNA-1"/>
    <property type="gene ID" value="SCUD_0000480501"/>
</dbReference>